<evidence type="ECO:0000259" key="2">
    <source>
        <dbReference type="Pfam" id="PF14420"/>
    </source>
</evidence>
<dbReference type="Pfam" id="PF14420">
    <property type="entry name" value="Clr5"/>
    <property type="match status" value="1"/>
</dbReference>
<dbReference type="AlphaFoldDB" id="A0A7C8NU16"/>
<dbReference type="Proteomes" id="UP000480548">
    <property type="component" value="Unassembled WGS sequence"/>
</dbReference>
<reference evidence="3 4" key="1">
    <citation type="submission" date="2019-06" db="EMBL/GenBank/DDBJ databases">
        <authorList>
            <person name="Palmer J.M."/>
        </authorList>
    </citation>
    <scope>NUCLEOTIDE SEQUENCE [LARGE SCALE GENOMIC DNA]</scope>
    <source>
        <strain evidence="3 4">TWF703</strain>
    </source>
</reference>
<organism evidence="3 4">
    <name type="scientific">Orbilia oligospora</name>
    <name type="common">Nematode-trapping fungus</name>
    <name type="synonym">Arthrobotrys oligospora</name>
    <dbReference type="NCBI Taxonomy" id="2813651"/>
    <lineage>
        <taxon>Eukaryota</taxon>
        <taxon>Fungi</taxon>
        <taxon>Dikarya</taxon>
        <taxon>Ascomycota</taxon>
        <taxon>Pezizomycotina</taxon>
        <taxon>Orbiliomycetes</taxon>
        <taxon>Orbiliales</taxon>
        <taxon>Orbiliaceae</taxon>
        <taxon>Orbilia</taxon>
    </lineage>
</organism>
<feature type="region of interest" description="Disordered" evidence="1">
    <location>
        <begin position="126"/>
        <end position="227"/>
    </location>
</feature>
<feature type="compositionally biased region" description="Polar residues" evidence="1">
    <location>
        <begin position="156"/>
        <end position="168"/>
    </location>
</feature>
<accession>A0A7C8NU16</accession>
<evidence type="ECO:0000256" key="1">
    <source>
        <dbReference type="SAM" id="MobiDB-lite"/>
    </source>
</evidence>
<name>A0A7C8NU16_ORBOL</name>
<evidence type="ECO:0000313" key="4">
    <source>
        <dbReference type="Proteomes" id="UP000480548"/>
    </source>
</evidence>
<dbReference type="InterPro" id="IPR025676">
    <property type="entry name" value="Clr5_dom"/>
</dbReference>
<gene>
    <name evidence="3" type="ORF">TWF703_005118</name>
</gene>
<evidence type="ECO:0000313" key="3">
    <source>
        <dbReference type="EMBL" id="KAF3137196.1"/>
    </source>
</evidence>
<feature type="compositionally biased region" description="Low complexity" evidence="1">
    <location>
        <begin position="189"/>
        <end position="210"/>
    </location>
</feature>
<proteinExistence type="predicted"/>
<feature type="domain" description="Clr5" evidence="2">
    <location>
        <begin position="23"/>
        <end position="72"/>
    </location>
</feature>
<dbReference type="EMBL" id="WIQZ01000026">
    <property type="protein sequence ID" value="KAF3137196.1"/>
    <property type="molecule type" value="Genomic_DNA"/>
</dbReference>
<protein>
    <recommendedName>
        <fullName evidence="2">Clr5 domain-containing protein</fullName>
    </recommendedName>
</protein>
<sequence length="783" mass="87662">MSKFSNFKSYDGSKVQKRGYRKNEVWEEHKSFILDLVRQGEKQRNILEILKTEKGFTTNLNQLKSKLGIWGASNRNLAKKQRKWIYLVNKRRKGEGKETVFYYTDSGQEISESQLGSIMKGGDAAFAGESAASPGDLEMTTPPPSGPDVTEDQDIVENSQEPEAQVESQLPPAESETVTPVLEQDQYITSPSTSPHAPSTISSESTQSGSPALPSLTSNEPGVSDLPILSPSIDRFVLASPPPASPETSVSFDDIYKKVLQKLDSFHLLATNPPQELRPEAGTEIVVSTSAVPNPEHIPTNQFVLDKENWPGPNSNEFTEDLEEWMEEEFNDALMHCETVVEMMRATELPFSVCRDEIVADWINEYEEDPLPYHICCAIVEGRPVIPVVNESEGLPDGISFLEQDIPLDVPFQRNSWTPIVRHFILTVEEWERIDKIHTKYYAAMLKKCTRISKSYKHDPAVVEFRRSGAHLQLLRHGFSEFSYFTVVALGAFASTLYHLSIDDDEAIFVIECAVKAYQAIGLAWHERARDVYIPFAHLNQTKGDLPIALKYYQHAYAVGAFRYGPESLHCTAFIADIAKLNFQLGRLEEGDAVLKIGLKHIQNAAAKGPLYAHGNAGSYIIVLQDIATLYKRVKGDKIALVVAKWAAQEFHSFSKVINDVENLGGLAGTITGAGRVHSMIGDYGSAVKMHQWAFDINSTYYGEKDDRAVQSIRSLCRAMNKRGLVMYVVPILEKTWRICQDTEDETELKGPAFEVWMDYSKAVLKLSGHGEELKKLKKRLAC</sequence>
<comment type="caution">
    <text evidence="3">The sequence shown here is derived from an EMBL/GenBank/DDBJ whole genome shotgun (WGS) entry which is preliminary data.</text>
</comment>